<reference evidence="6" key="2">
    <citation type="journal article" date="2023" name="IMA Fungus">
        <title>Comparative genomic study of the Penicillium genus elucidates a diverse pangenome and 15 lateral gene transfer events.</title>
        <authorList>
            <person name="Petersen C."/>
            <person name="Sorensen T."/>
            <person name="Nielsen M.R."/>
            <person name="Sondergaard T.E."/>
            <person name="Sorensen J.L."/>
            <person name="Fitzpatrick D.A."/>
            <person name="Frisvad J.C."/>
            <person name="Nielsen K.L."/>
        </authorList>
    </citation>
    <scope>NUCLEOTIDE SEQUENCE</scope>
    <source>
        <strain evidence="6">IBT 21917</strain>
    </source>
</reference>
<proteinExistence type="predicted"/>
<dbReference type="GO" id="GO:0005576">
    <property type="term" value="C:extracellular region"/>
    <property type="evidence" value="ECO:0007669"/>
    <property type="project" value="TreeGrafter"/>
</dbReference>
<keyword evidence="1" id="KW-0378">Hydrolase</keyword>
<sequence>MTFKTFALAAALLAGLPGATAFGFHGKGDQVVTYSNGASPGLGQICQDKNVNVVILSFVDKLQPGAISANFGGLPTGQQIKECQHNEKTVLVSLGGANFFEDGWKSDGEAQTAAHQVWNTYGAGPHGASAFNGVATNGFDLDFEKKLTGLNKFTETLLSLKEQAKNAYLTASPQCQLPDRNLGEVLDAHWDRFDAVFVQFYNNQECGIPASYGGGAPAAPISTPLVRPTSPAARRAAVQARGLNLQSWLNRGSQGIGGSLNGAVQGKANANGAIGVNGINGINGANSVNSANGVSSAVPTPSPSIGSWGPKATGTGSASTGKGPKIFFGTPGSRTAIGRPDAGYSSPQLLASTLRQFKNANPNFGGVSIWTYQKAKSENHENPNFIADVKKLLKNPQ</sequence>
<evidence type="ECO:0000256" key="1">
    <source>
        <dbReference type="ARBA" id="ARBA00022801"/>
    </source>
</evidence>
<evidence type="ECO:0000313" key="7">
    <source>
        <dbReference type="Proteomes" id="UP001146351"/>
    </source>
</evidence>
<evidence type="ECO:0000256" key="3">
    <source>
        <dbReference type="SAM" id="MobiDB-lite"/>
    </source>
</evidence>
<keyword evidence="2" id="KW-0326">Glycosidase</keyword>
<accession>A0A9W9I1J5</accession>
<dbReference type="InterPro" id="IPR050542">
    <property type="entry name" value="Glycosyl_Hydrlase18_Chitinase"/>
</dbReference>
<dbReference type="Proteomes" id="UP001146351">
    <property type="component" value="Unassembled WGS sequence"/>
</dbReference>
<dbReference type="Gene3D" id="3.20.20.80">
    <property type="entry name" value="Glycosidases"/>
    <property type="match status" value="1"/>
</dbReference>
<protein>
    <submittedName>
        <fullName evidence="6">Class III chitinase</fullName>
    </submittedName>
</protein>
<evidence type="ECO:0000256" key="2">
    <source>
        <dbReference type="ARBA" id="ARBA00023295"/>
    </source>
</evidence>
<dbReference type="SUPFAM" id="SSF51445">
    <property type="entry name" value="(Trans)glycosidases"/>
    <property type="match status" value="1"/>
</dbReference>
<evidence type="ECO:0000259" key="5">
    <source>
        <dbReference type="PROSITE" id="PS51910"/>
    </source>
</evidence>
<evidence type="ECO:0000313" key="6">
    <source>
        <dbReference type="EMBL" id="KAJ5162204.1"/>
    </source>
</evidence>
<dbReference type="InterPro" id="IPR001223">
    <property type="entry name" value="Glyco_hydro18_cat"/>
</dbReference>
<dbReference type="PANTHER" id="PTHR45708:SF49">
    <property type="entry name" value="ENDOCHITINASE"/>
    <property type="match status" value="1"/>
</dbReference>
<dbReference type="OrthoDB" id="6020543at2759"/>
<feature type="signal peptide" evidence="4">
    <location>
        <begin position="1"/>
        <end position="21"/>
    </location>
</feature>
<evidence type="ECO:0000256" key="4">
    <source>
        <dbReference type="SAM" id="SignalP"/>
    </source>
</evidence>
<dbReference type="PANTHER" id="PTHR45708">
    <property type="entry name" value="ENDOCHITINASE"/>
    <property type="match status" value="1"/>
</dbReference>
<dbReference type="InterPro" id="IPR017853">
    <property type="entry name" value="GH"/>
</dbReference>
<reference evidence="6" key="1">
    <citation type="submission" date="2022-11" db="EMBL/GenBank/DDBJ databases">
        <authorList>
            <person name="Petersen C."/>
        </authorList>
    </citation>
    <scope>NUCLEOTIDE SEQUENCE</scope>
    <source>
        <strain evidence="6">IBT 21917</strain>
    </source>
</reference>
<keyword evidence="7" id="KW-1185">Reference proteome</keyword>
<organism evidence="6 7">
    <name type="scientific">Penicillium capsulatum</name>
    <dbReference type="NCBI Taxonomy" id="69766"/>
    <lineage>
        <taxon>Eukaryota</taxon>
        <taxon>Fungi</taxon>
        <taxon>Dikarya</taxon>
        <taxon>Ascomycota</taxon>
        <taxon>Pezizomycotina</taxon>
        <taxon>Eurotiomycetes</taxon>
        <taxon>Eurotiomycetidae</taxon>
        <taxon>Eurotiales</taxon>
        <taxon>Aspergillaceae</taxon>
        <taxon>Penicillium</taxon>
    </lineage>
</organism>
<feature type="region of interest" description="Disordered" evidence="3">
    <location>
        <begin position="300"/>
        <end position="325"/>
    </location>
</feature>
<dbReference type="EMBL" id="JAPQKO010000005">
    <property type="protein sequence ID" value="KAJ5162204.1"/>
    <property type="molecule type" value="Genomic_DNA"/>
</dbReference>
<feature type="chain" id="PRO_5041000655" evidence="4">
    <location>
        <begin position="22"/>
        <end position="397"/>
    </location>
</feature>
<feature type="domain" description="GH18" evidence="5">
    <location>
        <begin position="28"/>
        <end position="396"/>
    </location>
</feature>
<dbReference type="GO" id="GO:0004568">
    <property type="term" value="F:chitinase activity"/>
    <property type="evidence" value="ECO:0007669"/>
    <property type="project" value="TreeGrafter"/>
</dbReference>
<keyword evidence="4" id="KW-0732">Signal</keyword>
<comment type="caution">
    <text evidence="6">The sequence shown here is derived from an EMBL/GenBank/DDBJ whole genome shotgun (WGS) entry which is preliminary data.</text>
</comment>
<dbReference type="AlphaFoldDB" id="A0A9W9I1J5"/>
<gene>
    <name evidence="6" type="ORF">N7492_007596</name>
</gene>
<dbReference type="GO" id="GO:0005975">
    <property type="term" value="P:carbohydrate metabolic process"/>
    <property type="evidence" value="ECO:0007669"/>
    <property type="project" value="InterPro"/>
</dbReference>
<feature type="compositionally biased region" description="Low complexity" evidence="3">
    <location>
        <begin position="309"/>
        <end position="325"/>
    </location>
</feature>
<dbReference type="PROSITE" id="PS51910">
    <property type="entry name" value="GH18_2"/>
    <property type="match status" value="1"/>
</dbReference>
<dbReference type="Pfam" id="PF00704">
    <property type="entry name" value="Glyco_hydro_18"/>
    <property type="match status" value="1"/>
</dbReference>
<name>A0A9W9I1J5_9EURO</name>